<dbReference type="InterPro" id="IPR031982">
    <property type="entry name" value="PilE-like"/>
</dbReference>
<evidence type="ECO:0000313" key="1">
    <source>
        <dbReference type="EMBL" id="SME95500.1"/>
    </source>
</evidence>
<dbReference type="Proteomes" id="UP000192911">
    <property type="component" value="Unassembled WGS sequence"/>
</dbReference>
<protein>
    <submittedName>
        <fullName evidence="1">Type IV pilus assembly protein PilE</fullName>
    </submittedName>
</protein>
<dbReference type="GeneID" id="95549217"/>
<dbReference type="Gene3D" id="3.30.700.10">
    <property type="entry name" value="Glycoprotein, Type 4 Pilin"/>
    <property type="match status" value="1"/>
</dbReference>
<dbReference type="SUPFAM" id="SSF54523">
    <property type="entry name" value="Pili subunits"/>
    <property type="match status" value="1"/>
</dbReference>
<dbReference type="EMBL" id="FXAH01000001">
    <property type="protein sequence ID" value="SME95500.1"/>
    <property type="molecule type" value="Genomic_DNA"/>
</dbReference>
<gene>
    <name evidence="1" type="ORF">SAMN06295900_101307</name>
</gene>
<organism evidence="1 2">
    <name type="scientific">Trinickia caryophylli</name>
    <name type="common">Paraburkholderia caryophylli</name>
    <dbReference type="NCBI Taxonomy" id="28094"/>
    <lineage>
        <taxon>Bacteria</taxon>
        <taxon>Pseudomonadati</taxon>
        <taxon>Pseudomonadota</taxon>
        <taxon>Betaproteobacteria</taxon>
        <taxon>Burkholderiales</taxon>
        <taxon>Burkholderiaceae</taxon>
        <taxon>Trinickia</taxon>
    </lineage>
</organism>
<evidence type="ECO:0000313" key="2">
    <source>
        <dbReference type="Proteomes" id="UP000192911"/>
    </source>
</evidence>
<dbReference type="RefSeq" id="WP_233211972.1">
    <property type="nucleotide sequence ID" value="NZ_CP131477.1"/>
</dbReference>
<accession>A0A1X7CFK3</accession>
<dbReference type="InterPro" id="IPR045584">
    <property type="entry name" value="Pilin-like"/>
</dbReference>
<name>A0A1X7CFK3_TRICW</name>
<sequence>MIALAIVAVVTAYAMPAYRAYAARGYRMDAMLTLYRAAHFIETARPARTAHGAADTLPAGLDRVPPQGPAVYRLHLQPADAGNGGYAIEAVPSAGGLMAGDRCGTFVLEATGRRANRVSGVSALEIEDCWRAR</sequence>
<proteinExistence type="predicted"/>
<dbReference type="Pfam" id="PF16732">
    <property type="entry name" value="ComP_DUS"/>
    <property type="match status" value="1"/>
</dbReference>
<keyword evidence="2" id="KW-1185">Reference proteome</keyword>
<dbReference type="AlphaFoldDB" id="A0A1X7CFK3"/>
<reference evidence="2" key="1">
    <citation type="submission" date="2017-04" db="EMBL/GenBank/DDBJ databases">
        <authorList>
            <person name="Varghese N."/>
            <person name="Submissions S."/>
        </authorList>
    </citation>
    <scope>NUCLEOTIDE SEQUENCE [LARGE SCALE GENOMIC DNA]</scope>
    <source>
        <strain evidence="2">Ballard 720</strain>
    </source>
</reference>
<dbReference type="STRING" id="28094.SAMN06295900_101307"/>
<dbReference type="GO" id="GO:0043683">
    <property type="term" value="P:type IV pilus assembly"/>
    <property type="evidence" value="ECO:0007669"/>
    <property type="project" value="InterPro"/>
</dbReference>